<feature type="domain" description="PDZ" evidence="2">
    <location>
        <begin position="157"/>
        <end position="222"/>
    </location>
</feature>
<dbReference type="AlphaFoldDB" id="A0A3P7ITK6"/>
<feature type="compositionally biased region" description="Polar residues" evidence="1">
    <location>
        <begin position="125"/>
        <end position="141"/>
    </location>
</feature>
<dbReference type="InterPro" id="IPR001478">
    <property type="entry name" value="PDZ"/>
</dbReference>
<protein>
    <recommendedName>
        <fullName evidence="2">PDZ domain-containing protein</fullName>
    </recommendedName>
</protein>
<reference evidence="3 4" key="1">
    <citation type="submission" date="2018-11" db="EMBL/GenBank/DDBJ databases">
        <authorList>
            <consortium name="Pathogen Informatics"/>
        </authorList>
    </citation>
    <scope>NUCLEOTIDE SEQUENCE [LARGE SCALE GENOMIC DNA]</scope>
</reference>
<dbReference type="PROSITE" id="PS50106">
    <property type="entry name" value="PDZ"/>
    <property type="match status" value="1"/>
</dbReference>
<keyword evidence="4" id="KW-1185">Reference proteome</keyword>
<dbReference type="OrthoDB" id="438726at2759"/>
<gene>
    <name evidence="3" type="ORF">SVUK_LOCUS2605</name>
</gene>
<sequence>MVSFHIGCAFFEFTIPTCPLTFPGSQLGSPDRQGSPPYTVLRKESQSSRSSRSAGNRKGELSPSSSRPHSAISDKPNSVAEEQQVASKDSEGVGPLEATNLSQTVTAAGEADDERPSTQKGLMDTTLTGRTPSLGSDNFGQQTKQVARSKFWGEARTVILQREPNKSFGISIVGGRVEVSQKGGLPGTGNTVSGIFIKSVLPNSPAGKSGMMNMGDRVISVS</sequence>
<feature type="region of interest" description="Disordered" evidence="1">
    <location>
        <begin position="22"/>
        <end position="141"/>
    </location>
</feature>
<dbReference type="InterPro" id="IPR036034">
    <property type="entry name" value="PDZ_sf"/>
</dbReference>
<dbReference type="Gene3D" id="2.30.42.10">
    <property type="match status" value="1"/>
</dbReference>
<feature type="compositionally biased region" description="Low complexity" evidence="1">
    <location>
        <begin position="62"/>
        <end position="73"/>
    </location>
</feature>
<dbReference type="SUPFAM" id="SSF50156">
    <property type="entry name" value="PDZ domain-like"/>
    <property type="match status" value="1"/>
</dbReference>
<evidence type="ECO:0000256" key="1">
    <source>
        <dbReference type="SAM" id="MobiDB-lite"/>
    </source>
</evidence>
<organism evidence="3 4">
    <name type="scientific">Strongylus vulgaris</name>
    <name type="common">Blood worm</name>
    <dbReference type="NCBI Taxonomy" id="40348"/>
    <lineage>
        <taxon>Eukaryota</taxon>
        <taxon>Metazoa</taxon>
        <taxon>Ecdysozoa</taxon>
        <taxon>Nematoda</taxon>
        <taxon>Chromadorea</taxon>
        <taxon>Rhabditida</taxon>
        <taxon>Rhabditina</taxon>
        <taxon>Rhabditomorpha</taxon>
        <taxon>Strongyloidea</taxon>
        <taxon>Strongylidae</taxon>
        <taxon>Strongylus</taxon>
    </lineage>
</organism>
<name>A0A3P7ITK6_STRVU</name>
<dbReference type="Pfam" id="PF00595">
    <property type="entry name" value="PDZ"/>
    <property type="match status" value="1"/>
</dbReference>
<dbReference type="Proteomes" id="UP000270094">
    <property type="component" value="Unassembled WGS sequence"/>
</dbReference>
<evidence type="ECO:0000313" key="3">
    <source>
        <dbReference type="EMBL" id="VDM67607.1"/>
    </source>
</evidence>
<evidence type="ECO:0000313" key="4">
    <source>
        <dbReference type="Proteomes" id="UP000270094"/>
    </source>
</evidence>
<dbReference type="EMBL" id="UYYB01006008">
    <property type="protein sequence ID" value="VDM67607.1"/>
    <property type="molecule type" value="Genomic_DNA"/>
</dbReference>
<accession>A0A3P7ITK6</accession>
<proteinExistence type="predicted"/>
<evidence type="ECO:0000259" key="2">
    <source>
        <dbReference type="PROSITE" id="PS50106"/>
    </source>
</evidence>